<dbReference type="InterPro" id="IPR047676">
    <property type="entry name" value="FxLYD_dom"/>
</dbReference>
<protein>
    <recommendedName>
        <fullName evidence="3">Zinc-ribbon domain-containing protein</fullName>
    </recommendedName>
</protein>
<comment type="caution">
    <text evidence="4">The sequence shown here is derived from an EMBL/GenBank/DDBJ whole genome shotgun (WGS) entry which is preliminary data.</text>
</comment>
<feature type="compositionally biased region" description="Low complexity" evidence="1">
    <location>
        <begin position="83"/>
        <end position="97"/>
    </location>
</feature>
<dbReference type="PATRIC" id="fig|1204725.3.peg.910"/>
<dbReference type="EMBL" id="AMPO01000003">
    <property type="protein sequence ID" value="EKF86193.1"/>
    <property type="molecule type" value="Genomic_DNA"/>
</dbReference>
<feature type="domain" description="Zinc-ribbon" evidence="3">
    <location>
        <begin position="5"/>
        <end position="26"/>
    </location>
</feature>
<reference evidence="4 5" key="1">
    <citation type="journal article" date="2012" name="J. Bacteriol.">
        <title>Draft genome sequence of Methanobacterium formicicum DSM 3637, an archaebacterium isolated from the methane producer amoeba Pelomyxa palustris.</title>
        <authorList>
            <person name="Gutierrez G."/>
        </authorList>
    </citation>
    <scope>NUCLEOTIDE SEQUENCE [LARGE SCALE GENOMIC DNA]</scope>
    <source>
        <strain evidence="5">DSM 3637 / PP1</strain>
    </source>
</reference>
<dbReference type="AlphaFoldDB" id="K2R0X6"/>
<feature type="transmembrane region" description="Helical" evidence="2">
    <location>
        <begin position="56"/>
        <end position="78"/>
    </location>
</feature>
<keyword evidence="2" id="KW-0812">Transmembrane</keyword>
<keyword evidence="5" id="KW-1185">Reference proteome</keyword>
<evidence type="ECO:0000313" key="5">
    <source>
        <dbReference type="Proteomes" id="UP000007360"/>
    </source>
</evidence>
<evidence type="ECO:0000259" key="3">
    <source>
        <dbReference type="Pfam" id="PF13240"/>
    </source>
</evidence>
<dbReference type="OrthoDB" id="71623at2157"/>
<organism evidence="4 5">
    <name type="scientific">Methanobacterium formicicum (strain DSM 3637 / PP1)</name>
    <dbReference type="NCBI Taxonomy" id="1204725"/>
    <lineage>
        <taxon>Archaea</taxon>
        <taxon>Methanobacteriati</taxon>
        <taxon>Methanobacteriota</taxon>
        <taxon>Methanomada group</taxon>
        <taxon>Methanobacteria</taxon>
        <taxon>Methanobacteriales</taxon>
        <taxon>Methanobacteriaceae</taxon>
        <taxon>Methanobacterium</taxon>
    </lineage>
</organism>
<sequence length="189" mass="19637">MTKICPNCNQANVDSAGFCQNCGTKLKESVTAPSENKKPKGGASGWWSKQSSGGKAAILLVGVCVIGLIVIVGLAGMISSDKTTSTSSSSPSVSTSSQPTGNITVLSSSARRDSIGNYIVSGEVQNNYNTDKKYVEISGTGYDSTGKVVATHTTYASLDSIPAGGTSPFTLYLDDENDQITTYKLQAQT</sequence>
<feature type="region of interest" description="Disordered" evidence="1">
    <location>
        <begin position="30"/>
        <end position="50"/>
    </location>
</feature>
<dbReference type="Proteomes" id="UP000007360">
    <property type="component" value="Unassembled WGS sequence"/>
</dbReference>
<evidence type="ECO:0000256" key="2">
    <source>
        <dbReference type="SAM" id="Phobius"/>
    </source>
</evidence>
<accession>K2R0X6</accession>
<keyword evidence="2" id="KW-1133">Transmembrane helix</keyword>
<keyword evidence="2" id="KW-0472">Membrane</keyword>
<proteinExistence type="predicted"/>
<dbReference type="NCBIfam" id="NF038353">
    <property type="entry name" value="FxLYD_dom"/>
    <property type="match status" value="1"/>
</dbReference>
<name>K2R0X6_METFP</name>
<dbReference type="Pfam" id="PF13240">
    <property type="entry name" value="Zn_Ribbon_1"/>
    <property type="match status" value="1"/>
</dbReference>
<evidence type="ECO:0000313" key="4">
    <source>
        <dbReference type="EMBL" id="EKF86193.1"/>
    </source>
</evidence>
<dbReference type="RefSeq" id="WP_004030136.1">
    <property type="nucleotide sequence ID" value="NZ_AMPO01000003.1"/>
</dbReference>
<dbReference type="InterPro" id="IPR026870">
    <property type="entry name" value="Zinc_ribbon_dom"/>
</dbReference>
<evidence type="ECO:0000256" key="1">
    <source>
        <dbReference type="SAM" id="MobiDB-lite"/>
    </source>
</evidence>
<feature type="region of interest" description="Disordered" evidence="1">
    <location>
        <begin position="83"/>
        <end position="103"/>
    </location>
</feature>
<gene>
    <name evidence="4" type="ORF">A994_04535</name>
</gene>